<feature type="compositionally biased region" description="Basic and acidic residues" evidence="1">
    <location>
        <begin position="407"/>
        <end position="418"/>
    </location>
</feature>
<reference evidence="3" key="1">
    <citation type="journal article" date="2020" name="Stud. Mycol.">
        <title>101 Dothideomycetes genomes: a test case for predicting lifestyles and emergence of pathogens.</title>
        <authorList>
            <person name="Haridas S."/>
            <person name="Albert R."/>
            <person name="Binder M."/>
            <person name="Bloem J."/>
            <person name="Labutti K."/>
            <person name="Salamov A."/>
            <person name="Andreopoulos B."/>
            <person name="Baker S."/>
            <person name="Barry K."/>
            <person name="Bills G."/>
            <person name="Bluhm B."/>
            <person name="Cannon C."/>
            <person name="Castanera R."/>
            <person name="Culley D."/>
            <person name="Daum C."/>
            <person name="Ezra D."/>
            <person name="Gonzalez J."/>
            <person name="Henrissat B."/>
            <person name="Kuo A."/>
            <person name="Liang C."/>
            <person name="Lipzen A."/>
            <person name="Lutzoni F."/>
            <person name="Magnuson J."/>
            <person name="Mondo S."/>
            <person name="Nolan M."/>
            <person name="Ohm R."/>
            <person name="Pangilinan J."/>
            <person name="Park H.-J."/>
            <person name="Ramirez L."/>
            <person name="Alfaro M."/>
            <person name="Sun H."/>
            <person name="Tritt A."/>
            <person name="Yoshinaga Y."/>
            <person name="Zwiers L.-H."/>
            <person name="Turgeon B."/>
            <person name="Goodwin S."/>
            <person name="Spatafora J."/>
            <person name="Crous P."/>
            <person name="Grigoriev I."/>
        </authorList>
    </citation>
    <scope>NUCLEOTIDE SEQUENCE</scope>
    <source>
        <strain evidence="3">ATCC 36951</strain>
    </source>
</reference>
<evidence type="ECO:0000313" key="4">
    <source>
        <dbReference type="Proteomes" id="UP000799537"/>
    </source>
</evidence>
<feature type="domain" description="Heterokaryon incompatibility" evidence="2">
    <location>
        <begin position="24"/>
        <end position="116"/>
    </location>
</feature>
<organism evidence="3 4">
    <name type="scientific">Zasmidium cellare ATCC 36951</name>
    <dbReference type="NCBI Taxonomy" id="1080233"/>
    <lineage>
        <taxon>Eukaryota</taxon>
        <taxon>Fungi</taxon>
        <taxon>Dikarya</taxon>
        <taxon>Ascomycota</taxon>
        <taxon>Pezizomycotina</taxon>
        <taxon>Dothideomycetes</taxon>
        <taxon>Dothideomycetidae</taxon>
        <taxon>Mycosphaerellales</taxon>
        <taxon>Mycosphaerellaceae</taxon>
        <taxon>Zasmidium</taxon>
    </lineage>
</organism>
<dbReference type="Proteomes" id="UP000799537">
    <property type="component" value="Unassembled WGS sequence"/>
</dbReference>
<feature type="region of interest" description="Disordered" evidence="1">
    <location>
        <begin position="407"/>
        <end position="467"/>
    </location>
</feature>
<keyword evidence="4" id="KW-1185">Reference proteome</keyword>
<protein>
    <recommendedName>
        <fullName evidence="2">Heterokaryon incompatibility domain-containing protein</fullName>
    </recommendedName>
</protein>
<dbReference type="Pfam" id="PF06985">
    <property type="entry name" value="HET"/>
    <property type="match status" value="1"/>
</dbReference>
<sequence>MRLLHSSNLTFHEIFDEDIPNYPYAILSHRWGSLADEVSYEDFITGKKGDSYGYQKIFAFCEWASANNYDWVWVDTCCIDKRSSAELSEAINSMFSWYRRSGVCVVYLRDTTSATQDFTQDEWFSRGWTLQELIAPHDVQFMNGNWETIGWKNETHIARAVNIRTGIPQRVLLDQIDVKNISVARRMSWMANRRTTKVEDMAYCLLGIFDVNMPLLYGEGWKAFQRLQLLIMEQYEDESIFAWSEQSITAADSAVHGLLAKQPSQFAHCGNVVAMRTEHDANAHSLRANARNVELCAGLLQAESVVGDSNEVFLHRLRCAYTNNPASYLDVYVSDSVMGDDAIRPCFIALSRKSKGDSFSRVRARQLPWTLAAYQECTLLARQPRQSFRARTSFSVEAIIDRVFGGGKHETGRRRDQDPNNVSAPARPFIDRSAPAPQTSAPARAAYHGQAVDSNPSANADPSRESDDTWWARYNSQHYPPPAYAPSPEWVGSPPPPPLPPRPNAQSAQNPPRNAVSHNTLSHGGQVRSAEPPRPHPASSNLPPPATHPHSAMRPSDQPSTEPKEIRWIEIRPSHAPHAAYGHGTYNNPSTNGSYHVPVYGSWGEDENPFGTACKTQCDRRGCLSWKANGMAEKLKLSADEWHLYAARMLQAGVDI</sequence>
<dbReference type="OrthoDB" id="20872at2759"/>
<dbReference type="EMBL" id="ML993603">
    <property type="protein sequence ID" value="KAF2164564.1"/>
    <property type="molecule type" value="Genomic_DNA"/>
</dbReference>
<feature type="compositionally biased region" description="Polar residues" evidence="1">
    <location>
        <begin position="508"/>
        <end position="523"/>
    </location>
</feature>
<gene>
    <name evidence="3" type="ORF">M409DRAFT_24962</name>
</gene>
<dbReference type="PANTHER" id="PTHR10622:SF10">
    <property type="entry name" value="HET DOMAIN-CONTAINING PROTEIN"/>
    <property type="match status" value="1"/>
</dbReference>
<proteinExistence type="predicted"/>
<dbReference type="InterPro" id="IPR010730">
    <property type="entry name" value="HET"/>
</dbReference>
<accession>A0A6A6CBM6</accession>
<dbReference type="GeneID" id="54560748"/>
<evidence type="ECO:0000256" key="1">
    <source>
        <dbReference type="SAM" id="MobiDB-lite"/>
    </source>
</evidence>
<dbReference type="AlphaFoldDB" id="A0A6A6CBM6"/>
<dbReference type="RefSeq" id="XP_033665453.1">
    <property type="nucleotide sequence ID" value="XM_033807476.1"/>
</dbReference>
<evidence type="ECO:0000313" key="3">
    <source>
        <dbReference type="EMBL" id="KAF2164564.1"/>
    </source>
</evidence>
<feature type="compositionally biased region" description="Pro residues" evidence="1">
    <location>
        <begin position="493"/>
        <end position="503"/>
    </location>
</feature>
<evidence type="ECO:0000259" key="2">
    <source>
        <dbReference type="Pfam" id="PF06985"/>
    </source>
</evidence>
<dbReference type="PANTHER" id="PTHR10622">
    <property type="entry name" value="HET DOMAIN-CONTAINING PROTEIN"/>
    <property type="match status" value="1"/>
</dbReference>
<feature type="region of interest" description="Disordered" evidence="1">
    <location>
        <begin position="485"/>
        <end position="563"/>
    </location>
</feature>
<name>A0A6A6CBM6_ZASCE</name>